<dbReference type="Gene3D" id="2.170.130.10">
    <property type="entry name" value="TonB-dependent receptor, plug domain"/>
    <property type="match status" value="1"/>
</dbReference>
<comment type="caution">
    <text evidence="3">The sequence shown here is derived from an EMBL/GenBank/DDBJ whole genome shotgun (WGS) entry which is preliminary data.</text>
</comment>
<dbReference type="RefSeq" id="WP_109415258.1">
    <property type="nucleotide sequence ID" value="NZ_QEAS01000005.1"/>
</dbReference>
<evidence type="ECO:0000259" key="2">
    <source>
        <dbReference type="Pfam" id="PF07715"/>
    </source>
</evidence>
<dbReference type="Pfam" id="PF07715">
    <property type="entry name" value="Plug"/>
    <property type="match status" value="1"/>
</dbReference>
<name>A0A2U2PIS9_9SPHI</name>
<evidence type="ECO:0000313" key="4">
    <source>
        <dbReference type="Proteomes" id="UP000245647"/>
    </source>
</evidence>
<feature type="signal peptide" evidence="1">
    <location>
        <begin position="1"/>
        <end position="21"/>
    </location>
</feature>
<dbReference type="SUPFAM" id="SSF56935">
    <property type="entry name" value="Porins"/>
    <property type="match status" value="1"/>
</dbReference>
<feature type="chain" id="PRO_5015763610" description="TonB-dependent receptor plug domain-containing protein" evidence="1">
    <location>
        <begin position="22"/>
        <end position="786"/>
    </location>
</feature>
<accession>A0A2U2PIS9</accession>
<evidence type="ECO:0000313" key="3">
    <source>
        <dbReference type="EMBL" id="PWG81316.1"/>
    </source>
</evidence>
<keyword evidence="1" id="KW-0732">Signal</keyword>
<organism evidence="3 4">
    <name type="scientific">Pararcticibacter amylolyticus</name>
    <dbReference type="NCBI Taxonomy" id="2173175"/>
    <lineage>
        <taxon>Bacteria</taxon>
        <taxon>Pseudomonadati</taxon>
        <taxon>Bacteroidota</taxon>
        <taxon>Sphingobacteriia</taxon>
        <taxon>Sphingobacteriales</taxon>
        <taxon>Sphingobacteriaceae</taxon>
        <taxon>Pararcticibacter</taxon>
    </lineage>
</organism>
<dbReference type="InterPro" id="IPR012910">
    <property type="entry name" value="Plug_dom"/>
</dbReference>
<keyword evidence="4" id="KW-1185">Reference proteome</keyword>
<dbReference type="Proteomes" id="UP000245647">
    <property type="component" value="Unassembled WGS sequence"/>
</dbReference>
<sequence>MRNITVFILLLNLSPASWCFAQDLKEIKTKFSVYLQNSFQEKIFVHTDRNSYLAGETIWFSIYYAEAYTNLPAKTSSVAYIELINSNKKPIMQSTIALNHGRGNGALYIPADLPSGYYTLRSYTNWMKNFSADFYFHKDIPVYNTLREEAPPATQEKESYAIQFFPEGGNLVTNLSSNIAFKATDQRGKGFNFQAAVINSTNDTIVKFHSLESGLGSFNFRPKSGETYRVWAKSASGTVFSTSLPRVFEKGVVMLAKEDGNSISLSVQSNTPVIKKFVLFVHSGQRIVFLDSLDAADIQKGFHVPVKMLGDGISHFTLFSSDGKALCERLYFKKPENLLHIEVAADKDSYRTREKVQLKIGQMLNNQPVKGNYSVSIYKSGTSSPSNENIETSLWLTSELKGKIDNADWYFNHATSAETDLVMLTHGWRRFKWEDILQQTVPEHVYLPEIEGHIIRGRITNQVSHTYLPERKAFLSVPGQHPHFYTATSNSNGEVSFFTKNLLRTHELIAQTDSRTDSLAEIEIYQPYSENYADRSVPELNLREDTVALLAQSIAMQIGNIYHSKPPNGQPAAENRHTPFYVNPDKVYILDDYVRFTTMEEVLREYVPEVLISSKKDAYHMRIYNTEAGTFHDSTPLILIDGIPLFDEGNAITRIDPLKIQRLEIVANSYLYGRNIFSGIASFFSYNGDLANYQLPKKAFVMDFSGFQQKREFYSPMYNGDSSTFIRTPDYRTTLFWSADQRTDEQGKSELSFFTSDMDGKYTVDVQALSDDGKAGSAKFTINITK</sequence>
<dbReference type="Gene3D" id="2.60.40.1930">
    <property type="match status" value="1"/>
</dbReference>
<dbReference type="OrthoDB" id="609485at2"/>
<dbReference type="AlphaFoldDB" id="A0A2U2PIS9"/>
<dbReference type="InterPro" id="IPR037066">
    <property type="entry name" value="Plug_dom_sf"/>
</dbReference>
<feature type="domain" description="TonB-dependent receptor plug" evidence="2">
    <location>
        <begin position="596"/>
        <end position="679"/>
    </location>
</feature>
<proteinExistence type="predicted"/>
<protein>
    <recommendedName>
        <fullName evidence="2">TonB-dependent receptor plug domain-containing protein</fullName>
    </recommendedName>
</protein>
<evidence type="ECO:0000256" key="1">
    <source>
        <dbReference type="SAM" id="SignalP"/>
    </source>
</evidence>
<reference evidence="3 4" key="1">
    <citation type="submission" date="2018-04" db="EMBL/GenBank/DDBJ databases">
        <title>Pedobacter chongqingensis sp. nov., isolated from a rottenly hemp rope.</title>
        <authorList>
            <person name="Cai Y."/>
        </authorList>
    </citation>
    <scope>NUCLEOTIDE SEQUENCE [LARGE SCALE GENOMIC DNA]</scope>
    <source>
        <strain evidence="3 4">FJ4-8</strain>
    </source>
</reference>
<gene>
    <name evidence="3" type="ORF">DDR33_08065</name>
</gene>
<dbReference type="EMBL" id="QEAS01000005">
    <property type="protein sequence ID" value="PWG81316.1"/>
    <property type="molecule type" value="Genomic_DNA"/>
</dbReference>